<keyword evidence="12" id="KW-1185">Reference proteome</keyword>
<dbReference type="Gene3D" id="3.20.20.80">
    <property type="entry name" value="Glycosidases"/>
    <property type="match status" value="1"/>
</dbReference>
<comment type="similarity">
    <text evidence="9">Belongs to the glycosyl hydrolase 18 family.</text>
</comment>
<evidence type="ECO:0000256" key="3">
    <source>
        <dbReference type="ARBA" id="ARBA00022801"/>
    </source>
</evidence>
<comment type="catalytic activity">
    <reaction evidence="1">
        <text>Random endo-hydrolysis of N-acetyl-beta-D-glucosaminide (1-&gt;4)-beta-linkages in chitin and chitodextrins.</text>
        <dbReference type="EC" id="3.2.1.14"/>
    </reaction>
</comment>
<evidence type="ECO:0000313" key="12">
    <source>
        <dbReference type="Proteomes" id="UP001476247"/>
    </source>
</evidence>
<dbReference type="Proteomes" id="UP001476247">
    <property type="component" value="Unassembled WGS sequence"/>
</dbReference>
<dbReference type="PROSITE" id="PS01095">
    <property type="entry name" value="GH18_1"/>
    <property type="match status" value="1"/>
</dbReference>
<dbReference type="PROSITE" id="PS51910">
    <property type="entry name" value="GH18_2"/>
    <property type="match status" value="1"/>
</dbReference>
<comment type="caution">
    <text evidence="11">The sequence shown here is derived from an EMBL/GenBank/DDBJ whole genome shotgun (WGS) entry which is preliminary data.</text>
</comment>
<evidence type="ECO:0000256" key="5">
    <source>
        <dbReference type="ARBA" id="ARBA00023277"/>
    </source>
</evidence>
<accession>A0ABP9Y2G0</accession>
<feature type="domain" description="GH18" evidence="10">
    <location>
        <begin position="1"/>
        <end position="260"/>
    </location>
</feature>
<evidence type="ECO:0000256" key="9">
    <source>
        <dbReference type="RuleBase" id="RU004453"/>
    </source>
</evidence>
<keyword evidence="5" id="KW-0119">Carbohydrate metabolism</keyword>
<dbReference type="PANTHER" id="PTHR45708:SF49">
    <property type="entry name" value="ENDOCHITINASE"/>
    <property type="match status" value="1"/>
</dbReference>
<reference evidence="11 12" key="1">
    <citation type="submission" date="2024-04" db="EMBL/GenBank/DDBJ databases">
        <title>genome sequences of Mucor flavus KT1a and Helicostylum pulchrum KT1b strains isolation_sourced from the surface of a dry-aged beef.</title>
        <authorList>
            <person name="Toyotome T."/>
            <person name="Hosono M."/>
            <person name="Torimaru M."/>
            <person name="Fukuda K."/>
            <person name="Mikami N."/>
        </authorList>
    </citation>
    <scope>NUCLEOTIDE SEQUENCE [LARGE SCALE GENOMIC DNA]</scope>
    <source>
        <strain evidence="11 12">KT1b</strain>
    </source>
</reference>
<keyword evidence="7" id="KW-0624">Polysaccharide degradation</keyword>
<dbReference type="Pfam" id="PF00704">
    <property type="entry name" value="Glyco_hydro_18"/>
    <property type="match status" value="1"/>
</dbReference>
<protein>
    <recommendedName>
        <fullName evidence="2">chitinase</fullName>
        <ecNumber evidence="2">3.2.1.14</ecNumber>
    </recommendedName>
</protein>
<dbReference type="EC" id="3.2.1.14" evidence="2"/>
<evidence type="ECO:0000256" key="2">
    <source>
        <dbReference type="ARBA" id="ARBA00012729"/>
    </source>
</evidence>
<keyword evidence="4" id="KW-0146">Chitin degradation</keyword>
<evidence type="ECO:0000313" key="11">
    <source>
        <dbReference type="EMBL" id="GAA5801199.1"/>
    </source>
</evidence>
<keyword evidence="6 8" id="KW-0326">Glycosidase</keyword>
<evidence type="ECO:0000256" key="8">
    <source>
        <dbReference type="RuleBase" id="RU000489"/>
    </source>
</evidence>
<dbReference type="EMBL" id="BAABUJ010000018">
    <property type="protein sequence ID" value="GAA5801199.1"/>
    <property type="molecule type" value="Genomic_DNA"/>
</dbReference>
<evidence type="ECO:0000259" key="10">
    <source>
        <dbReference type="PROSITE" id="PS51910"/>
    </source>
</evidence>
<evidence type="ECO:0000256" key="1">
    <source>
        <dbReference type="ARBA" id="ARBA00000822"/>
    </source>
</evidence>
<evidence type="ECO:0000256" key="4">
    <source>
        <dbReference type="ARBA" id="ARBA00023024"/>
    </source>
</evidence>
<keyword evidence="3 8" id="KW-0378">Hydrolase</keyword>
<proteinExistence type="inferred from homology"/>
<name>A0ABP9Y2G0_9FUNG</name>
<dbReference type="InterPro" id="IPR001223">
    <property type="entry name" value="Glyco_hydro18_cat"/>
</dbReference>
<dbReference type="InterPro" id="IPR017853">
    <property type="entry name" value="GH"/>
</dbReference>
<organism evidence="11 12">
    <name type="scientific">Helicostylum pulchrum</name>
    <dbReference type="NCBI Taxonomy" id="562976"/>
    <lineage>
        <taxon>Eukaryota</taxon>
        <taxon>Fungi</taxon>
        <taxon>Fungi incertae sedis</taxon>
        <taxon>Mucoromycota</taxon>
        <taxon>Mucoromycotina</taxon>
        <taxon>Mucoromycetes</taxon>
        <taxon>Mucorales</taxon>
        <taxon>Mucorineae</taxon>
        <taxon>Mucoraceae</taxon>
        <taxon>Helicostylum</taxon>
    </lineage>
</organism>
<dbReference type="PANTHER" id="PTHR45708">
    <property type="entry name" value="ENDOCHITINASE"/>
    <property type="match status" value="1"/>
</dbReference>
<evidence type="ECO:0000256" key="7">
    <source>
        <dbReference type="ARBA" id="ARBA00023326"/>
    </source>
</evidence>
<dbReference type="InterPro" id="IPR001579">
    <property type="entry name" value="Glyco_hydro_18_chit_AS"/>
</dbReference>
<sequence length="295" mass="32296">MAEGQGRSTAYDLANRSRDCKGLIPGTELLDCSHMETEINYCQSKHKKVILSMGGATPAYGIGSIKEGEDLADELWNTFAGGKNSQYRPFGSASIDGFDLDIENGEKAGYAAFVHKMRKNYETDSSKTYYIAAAPQCPFPDYFVGDVLNEAWFDFVMIQFYNNYCNVVNTAAFNYDEWDTWAKTRSINKNVRLFVGIPGSPSAAGRGYVPYTQLVTTIKPLQLKDTFGGIMVWDASQAYGNTQDVLPDYANGITRLIKGNNPAPAELAPVIIGLSPEGTTVARVEPPSTSIPTVI</sequence>
<dbReference type="SUPFAM" id="SSF51445">
    <property type="entry name" value="(Trans)glycosidases"/>
    <property type="match status" value="1"/>
</dbReference>
<dbReference type="InterPro" id="IPR050542">
    <property type="entry name" value="Glycosyl_Hydrlase18_Chitinase"/>
</dbReference>
<gene>
    <name evidence="11" type="ORF">HPULCUR_006642</name>
</gene>
<evidence type="ECO:0000256" key="6">
    <source>
        <dbReference type="ARBA" id="ARBA00023295"/>
    </source>
</evidence>